<comment type="subcellular location">
    <subcellularLocation>
        <location evidence="1">Membrane</location>
        <topology evidence="1">Multi-pass membrane protein</topology>
    </subcellularLocation>
</comment>
<dbReference type="GO" id="GO:0005886">
    <property type="term" value="C:plasma membrane"/>
    <property type="evidence" value="ECO:0007669"/>
    <property type="project" value="TreeGrafter"/>
</dbReference>
<feature type="transmembrane region" description="Helical" evidence="6">
    <location>
        <begin position="126"/>
        <end position="142"/>
    </location>
</feature>
<feature type="transmembrane region" description="Helical" evidence="6">
    <location>
        <begin position="514"/>
        <end position="538"/>
    </location>
</feature>
<feature type="domain" description="Major facilitator superfamily (MFS) profile" evidence="7">
    <location>
        <begin position="60"/>
        <end position="539"/>
    </location>
</feature>
<feature type="transmembrane region" description="Helical" evidence="6">
    <location>
        <begin position="381"/>
        <end position="401"/>
    </location>
</feature>
<dbReference type="PANTHER" id="PTHR23502">
    <property type="entry name" value="MAJOR FACILITATOR SUPERFAMILY"/>
    <property type="match status" value="1"/>
</dbReference>
<dbReference type="Pfam" id="PF07690">
    <property type="entry name" value="MFS_1"/>
    <property type="match status" value="1"/>
</dbReference>
<dbReference type="InterPro" id="IPR020846">
    <property type="entry name" value="MFS_dom"/>
</dbReference>
<feature type="compositionally biased region" description="Polar residues" evidence="5">
    <location>
        <begin position="1"/>
        <end position="16"/>
    </location>
</feature>
<evidence type="ECO:0000256" key="5">
    <source>
        <dbReference type="SAM" id="MobiDB-lite"/>
    </source>
</evidence>
<dbReference type="InterPro" id="IPR036259">
    <property type="entry name" value="MFS_trans_sf"/>
</dbReference>
<proteinExistence type="predicted"/>
<feature type="transmembrane region" description="Helical" evidence="6">
    <location>
        <begin position="214"/>
        <end position="234"/>
    </location>
</feature>
<dbReference type="PANTHER" id="PTHR23502:SF50">
    <property type="entry name" value="TRANSPORTER, PUTATIVE (AFU_ORTHOLOGUE AFUA_5G00430)-RELATED"/>
    <property type="match status" value="1"/>
</dbReference>
<accession>A0A0D2F7T7</accession>
<feature type="transmembrane region" description="Helical" evidence="6">
    <location>
        <begin position="452"/>
        <end position="474"/>
    </location>
</feature>
<name>A0A0D2F7T7_9EURO</name>
<keyword evidence="4 6" id="KW-0472">Membrane</keyword>
<keyword evidence="2 6" id="KW-0812">Transmembrane</keyword>
<evidence type="ECO:0000256" key="3">
    <source>
        <dbReference type="ARBA" id="ARBA00022989"/>
    </source>
</evidence>
<dbReference type="Gene3D" id="1.20.1250.20">
    <property type="entry name" value="MFS general substrate transporter like domains"/>
    <property type="match status" value="1"/>
</dbReference>
<feature type="transmembrane region" description="Helical" evidence="6">
    <location>
        <begin position="422"/>
        <end position="446"/>
    </location>
</feature>
<evidence type="ECO:0000313" key="8">
    <source>
        <dbReference type="EMBL" id="KIW64048.1"/>
    </source>
</evidence>
<dbReference type="GO" id="GO:0022857">
    <property type="term" value="F:transmembrane transporter activity"/>
    <property type="evidence" value="ECO:0007669"/>
    <property type="project" value="InterPro"/>
</dbReference>
<dbReference type="Proteomes" id="UP000054266">
    <property type="component" value="Unassembled WGS sequence"/>
</dbReference>
<gene>
    <name evidence="8" type="ORF">PV04_09008</name>
</gene>
<dbReference type="SUPFAM" id="SSF103473">
    <property type="entry name" value="MFS general substrate transporter"/>
    <property type="match status" value="1"/>
</dbReference>
<protein>
    <recommendedName>
        <fullName evidence="7">Major facilitator superfamily (MFS) profile domain-containing protein</fullName>
    </recommendedName>
</protein>
<dbReference type="PROSITE" id="PS50850">
    <property type="entry name" value="MFS"/>
    <property type="match status" value="1"/>
</dbReference>
<keyword evidence="3 6" id="KW-1133">Transmembrane helix</keyword>
<feature type="region of interest" description="Disordered" evidence="5">
    <location>
        <begin position="1"/>
        <end position="20"/>
    </location>
</feature>
<evidence type="ECO:0000256" key="6">
    <source>
        <dbReference type="SAM" id="Phobius"/>
    </source>
</evidence>
<evidence type="ECO:0000313" key="9">
    <source>
        <dbReference type="Proteomes" id="UP000054266"/>
    </source>
</evidence>
<feature type="transmembrane region" description="Helical" evidence="6">
    <location>
        <begin position="99"/>
        <end position="119"/>
    </location>
</feature>
<reference evidence="8 9" key="1">
    <citation type="submission" date="2015-01" db="EMBL/GenBank/DDBJ databases">
        <title>The Genome Sequence of Capronia semiimmersa CBS27337.</title>
        <authorList>
            <consortium name="The Broad Institute Genomics Platform"/>
            <person name="Cuomo C."/>
            <person name="de Hoog S."/>
            <person name="Gorbushina A."/>
            <person name="Stielow B."/>
            <person name="Teixiera M."/>
            <person name="Abouelleil A."/>
            <person name="Chapman S.B."/>
            <person name="Priest M."/>
            <person name="Young S.K."/>
            <person name="Wortman J."/>
            <person name="Nusbaum C."/>
            <person name="Birren B."/>
        </authorList>
    </citation>
    <scope>NUCLEOTIDE SEQUENCE [LARGE SCALE GENOMIC DNA]</scope>
    <source>
        <strain evidence="8 9">CBS 27337</strain>
    </source>
</reference>
<evidence type="ECO:0000256" key="4">
    <source>
        <dbReference type="ARBA" id="ARBA00023136"/>
    </source>
</evidence>
<evidence type="ECO:0000256" key="2">
    <source>
        <dbReference type="ARBA" id="ARBA00022692"/>
    </source>
</evidence>
<feature type="transmembrane region" description="Helical" evidence="6">
    <location>
        <begin position="187"/>
        <end position="207"/>
    </location>
</feature>
<feature type="transmembrane region" description="Helical" evidence="6">
    <location>
        <begin position="486"/>
        <end position="508"/>
    </location>
</feature>
<organism evidence="8 9">
    <name type="scientific">Phialophora macrospora</name>
    <dbReference type="NCBI Taxonomy" id="1851006"/>
    <lineage>
        <taxon>Eukaryota</taxon>
        <taxon>Fungi</taxon>
        <taxon>Dikarya</taxon>
        <taxon>Ascomycota</taxon>
        <taxon>Pezizomycotina</taxon>
        <taxon>Eurotiomycetes</taxon>
        <taxon>Chaetothyriomycetidae</taxon>
        <taxon>Chaetothyriales</taxon>
        <taxon>Herpotrichiellaceae</taxon>
        <taxon>Phialophora</taxon>
    </lineage>
</organism>
<evidence type="ECO:0000256" key="1">
    <source>
        <dbReference type="ARBA" id="ARBA00004141"/>
    </source>
</evidence>
<dbReference type="InterPro" id="IPR011701">
    <property type="entry name" value="MFS"/>
</dbReference>
<dbReference type="EMBL" id="KN846961">
    <property type="protein sequence ID" value="KIW64048.1"/>
    <property type="molecule type" value="Genomic_DNA"/>
</dbReference>
<feature type="transmembrane region" description="Helical" evidence="6">
    <location>
        <begin position="64"/>
        <end position="87"/>
    </location>
</feature>
<keyword evidence="9" id="KW-1185">Reference proteome</keyword>
<dbReference type="STRING" id="5601.A0A0D2F7T7"/>
<dbReference type="AlphaFoldDB" id="A0A0D2F7T7"/>
<sequence>MMTMASSRINENQDISSWPPGTIQIETLRGAKDGQIILHPTPSADPNDPLNWSKLRKSINFGLTCYYTLMVFVLVDIATVIYGPLMAEFGFSVEVLNDGFGANTAGLAVGCVLFIPFALKFGRRPVYLVSFALSLAVAIWQANLRTAGDVYGANVVSGLGGSIAETICQMTISDLFYVHQRATANGVYLGTVTTGAFLGPVAAGYIADSQGWRWIWWWTAILLGVGLVACIFLYEETKYIPLIDADTPSSAGAGADGVANEVAPTSAHGEEASLGNKDLESGVREYAAEALAEVTTRTVRMDIPPKSYSQRLRLLTVTPGGFDDFVRHAWQPFVILFTTPAVAYTALIYGSLLAWFTVVLSVFSIYLTYPPYNFSTSAVGLMNLAPFIGSLLGSAYGGPLSDFHILRLSQKNNGIYEPEMRFWLALPWIVVTPLSLLMFGLCLAHGLHWISLAIALAIFGTGLNVFSDVALTYLIDSYRDIVGDSLVAVTFVRNALATAVAMSLSNWIEGTGLSAVFIICAVVSAVVLLTTIPMMIWGKSFRVRTAKKYVSMAQKQFNANR</sequence>
<feature type="transmembrane region" description="Helical" evidence="6">
    <location>
        <begin position="352"/>
        <end position="369"/>
    </location>
</feature>
<evidence type="ECO:0000259" key="7">
    <source>
        <dbReference type="PROSITE" id="PS50850"/>
    </source>
</evidence>
<dbReference type="HOGENOM" id="CLU_008455_13_3_1"/>